<keyword evidence="3 6" id="KW-0812">Transmembrane</keyword>
<dbReference type="OrthoDB" id="505850at2"/>
<evidence type="ECO:0000256" key="3">
    <source>
        <dbReference type="ARBA" id="ARBA00022692"/>
    </source>
</evidence>
<protein>
    <submittedName>
        <fullName evidence="8">Permease of the drug/metabolite transporter (DMT)</fullName>
    </submittedName>
</protein>
<accession>A0A0A2A526</accession>
<dbReference type="PANTHER" id="PTHR32322:SF2">
    <property type="entry name" value="EAMA DOMAIN-CONTAINING PROTEIN"/>
    <property type="match status" value="1"/>
</dbReference>
<dbReference type="Proteomes" id="UP000030355">
    <property type="component" value="Unassembled WGS sequence"/>
</dbReference>
<feature type="transmembrane region" description="Helical" evidence="6">
    <location>
        <begin position="255"/>
        <end position="275"/>
    </location>
</feature>
<evidence type="ECO:0000256" key="4">
    <source>
        <dbReference type="ARBA" id="ARBA00022989"/>
    </source>
</evidence>
<keyword evidence="5 6" id="KW-0472">Membrane</keyword>
<dbReference type="Pfam" id="PF00892">
    <property type="entry name" value="EamA"/>
    <property type="match status" value="2"/>
</dbReference>
<feature type="transmembrane region" description="Helical" evidence="6">
    <location>
        <begin position="94"/>
        <end position="115"/>
    </location>
</feature>
<feature type="transmembrane region" description="Helical" evidence="6">
    <location>
        <begin position="190"/>
        <end position="207"/>
    </location>
</feature>
<evidence type="ECO:0000256" key="5">
    <source>
        <dbReference type="ARBA" id="ARBA00023136"/>
    </source>
</evidence>
<comment type="similarity">
    <text evidence="2">Belongs to the EamA transporter family.</text>
</comment>
<evidence type="ECO:0000313" key="8">
    <source>
        <dbReference type="EMBL" id="KGF96710.1"/>
    </source>
</evidence>
<feature type="transmembrane region" description="Helical" evidence="6">
    <location>
        <begin position="165"/>
        <end position="183"/>
    </location>
</feature>
<organism evidence="8 9">
    <name type="scientific">Prochlorococcus marinus str. MIT 9201</name>
    <dbReference type="NCBI Taxonomy" id="93057"/>
    <lineage>
        <taxon>Bacteria</taxon>
        <taxon>Bacillati</taxon>
        <taxon>Cyanobacteriota</taxon>
        <taxon>Cyanophyceae</taxon>
        <taxon>Synechococcales</taxon>
        <taxon>Prochlorococcaceae</taxon>
        <taxon>Prochlorococcus</taxon>
    </lineage>
</organism>
<feature type="transmembrane region" description="Helical" evidence="6">
    <location>
        <begin position="122"/>
        <end position="140"/>
    </location>
</feature>
<dbReference type="GO" id="GO:0016020">
    <property type="term" value="C:membrane"/>
    <property type="evidence" value="ECO:0007669"/>
    <property type="project" value="UniProtKB-SubCell"/>
</dbReference>
<dbReference type="InterPro" id="IPR037185">
    <property type="entry name" value="EmrE-like"/>
</dbReference>
<sequence length="313" mass="34760">MNSILNWFLMILPFALWGTSMAAMTPLVSSAGPEFVASLRLLPAGVLVLITTYLLKRDLKIYKCDLKWFFVFTIIDATFFQLFLTYGIEKTGAGLGSVLIDSQPLLVAILARAIFGNLINPIGWLGLLFGLGGIIFLGVPQEFLGNWWLMSDNATTDISFNFGEFWMLAASLAMALGTILIRFTCTKSDPVAVTGWHMVVGSVPLIIKHCLRPDFQIIPDWSIFNWGLMSFASIFGGAIAYGLFFYFANNKEITGFSTLAFLTPVFALLSGGVWLDERLNIVQWIGVAFVLMSVFLVSQRRSLWENKLTDTSI</sequence>
<dbReference type="InterPro" id="IPR050638">
    <property type="entry name" value="AA-Vitamin_Transporters"/>
</dbReference>
<dbReference type="EMBL" id="JNAL01000007">
    <property type="protein sequence ID" value="KGF96710.1"/>
    <property type="molecule type" value="Genomic_DNA"/>
</dbReference>
<feature type="transmembrane region" description="Helical" evidence="6">
    <location>
        <begin position="68"/>
        <end position="88"/>
    </location>
</feature>
<dbReference type="PANTHER" id="PTHR32322">
    <property type="entry name" value="INNER MEMBRANE TRANSPORTER"/>
    <property type="match status" value="1"/>
</dbReference>
<feature type="transmembrane region" description="Helical" evidence="6">
    <location>
        <begin position="38"/>
        <end position="56"/>
    </location>
</feature>
<feature type="transmembrane region" description="Helical" evidence="6">
    <location>
        <begin position="281"/>
        <end position="298"/>
    </location>
</feature>
<dbReference type="STRING" id="93057.EU95_0595"/>
<name>A0A0A2A526_PROMR</name>
<evidence type="ECO:0000256" key="6">
    <source>
        <dbReference type="SAM" id="Phobius"/>
    </source>
</evidence>
<feature type="transmembrane region" description="Helical" evidence="6">
    <location>
        <begin position="227"/>
        <end position="248"/>
    </location>
</feature>
<dbReference type="InterPro" id="IPR000620">
    <property type="entry name" value="EamA_dom"/>
</dbReference>
<proteinExistence type="inferred from homology"/>
<evidence type="ECO:0000313" key="9">
    <source>
        <dbReference type="Proteomes" id="UP000030355"/>
    </source>
</evidence>
<dbReference type="RefSeq" id="WP_032521759.1">
    <property type="nucleotide sequence ID" value="NZ_CP138977.1"/>
</dbReference>
<feature type="domain" description="EamA" evidence="7">
    <location>
        <begin position="8"/>
        <end position="137"/>
    </location>
</feature>
<evidence type="ECO:0000259" key="7">
    <source>
        <dbReference type="Pfam" id="PF00892"/>
    </source>
</evidence>
<gene>
    <name evidence="8" type="ORF">EU95_0595</name>
</gene>
<comment type="subcellular location">
    <subcellularLocation>
        <location evidence="1">Membrane</location>
        <topology evidence="1">Multi-pass membrane protein</topology>
    </subcellularLocation>
</comment>
<evidence type="ECO:0000256" key="1">
    <source>
        <dbReference type="ARBA" id="ARBA00004141"/>
    </source>
</evidence>
<dbReference type="eggNOG" id="COG0697">
    <property type="taxonomic scope" value="Bacteria"/>
</dbReference>
<keyword evidence="4 6" id="KW-1133">Transmembrane helix</keyword>
<dbReference type="SUPFAM" id="SSF103481">
    <property type="entry name" value="Multidrug resistance efflux transporter EmrE"/>
    <property type="match status" value="2"/>
</dbReference>
<feature type="domain" description="EamA" evidence="7">
    <location>
        <begin position="162"/>
        <end position="298"/>
    </location>
</feature>
<evidence type="ECO:0000256" key="2">
    <source>
        <dbReference type="ARBA" id="ARBA00007362"/>
    </source>
</evidence>
<comment type="caution">
    <text evidence="8">The sequence shown here is derived from an EMBL/GenBank/DDBJ whole genome shotgun (WGS) entry which is preliminary data.</text>
</comment>
<reference evidence="9" key="1">
    <citation type="journal article" date="2014" name="Sci. Data">
        <title>Genomes of diverse isolates of the marine cyanobacterium Prochlorococcus.</title>
        <authorList>
            <person name="Biller S."/>
            <person name="Berube P."/>
            <person name="Thompson J."/>
            <person name="Kelly L."/>
            <person name="Roggensack S."/>
            <person name="Awad L."/>
            <person name="Roache-Johnson K."/>
            <person name="Ding H."/>
            <person name="Giovannoni S.J."/>
            <person name="Moore L.R."/>
            <person name="Chisholm S.W."/>
        </authorList>
    </citation>
    <scope>NUCLEOTIDE SEQUENCE [LARGE SCALE GENOMIC DNA]</scope>
    <source>
        <strain evidence="9">MIT 9201</strain>
    </source>
</reference>
<dbReference type="AlphaFoldDB" id="A0A0A2A526"/>